<dbReference type="EMBL" id="CCBP010000601">
    <property type="protein sequence ID" value="CDO78005.1"/>
    <property type="molecule type" value="Genomic_DNA"/>
</dbReference>
<proteinExistence type="predicted"/>
<feature type="compositionally biased region" description="Low complexity" evidence="1">
    <location>
        <begin position="1"/>
        <end position="10"/>
    </location>
</feature>
<keyword evidence="2" id="KW-0472">Membrane</keyword>
<dbReference type="STRING" id="5643.A0A060SUD6"/>
<evidence type="ECO:0000256" key="2">
    <source>
        <dbReference type="SAM" id="Phobius"/>
    </source>
</evidence>
<evidence type="ECO:0000313" key="3">
    <source>
        <dbReference type="EMBL" id="CDO78005.1"/>
    </source>
</evidence>
<feature type="transmembrane region" description="Helical" evidence="2">
    <location>
        <begin position="186"/>
        <end position="208"/>
    </location>
</feature>
<name>A0A060SUD6_PYCCI</name>
<keyword evidence="2" id="KW-1133">Transmembrane helix</keyword>
<dbReference type="HOGENOM" id="CLU_103448_0_0_1"/>
<keyword evidence="2" id="KW-0812">Transmembrane</keyword>
<dbReference type="AlphaFoldDB" id="A0A060SUD6"/>
<dbReference type="OMA" id="WAKRCLV"/>
<dbReference type="Proteomes" id="UP000029665">
    <property type="component" value="Unassembled WGS sequence"/>
</dbReference>
<dbReference type="OrthoDB" id="3358294at2759"/>
<feature type="compositionally biased region" description="Low complexity" evidence="1">
    <location>
        <begin position="69"/>
        <end position="82"/>
    </location>
</feature>
<evidence type="ECO:0000256" key="1">
    <source>
        <dbReference type="SAM" id="MobiDB-lite"/>
    </source>
</evidence>
<gene>
    <name evidence="3" type="ORF">BN946_scf184664.g2</name>
</gene>
<feature type="region of interest" description="Disordered" evidence="1">
    <location>
        <begin position="1"/>
        <end position="90"/>
    </location>
</feature>
<evidence type="ECO:0008006" key="5">
    <source>
        <dbReference type="Google" id="ProtNLM"/>
    </source>
</evidence>
<feature type="compositionally biased region" description="Low complexity" evidence="1">
    <location>
        <begin position="41"/>
        <end position="53"/>
    </location>
</feature>
<keyword evidence="4" id="KW-1185">Reference proteome</keyword>
<comment type="caution">
    <text evidence="3">The sequence shown here is derived from an EMBL/GenBank/DDBJ whole genome shotgun (WGS) entry which is preliminary data.</text>
</comment>
<sequence length="210" mass="23177">MSASASASSATTRPTFFGLFDRSATPELDIEAQLPQPSPARTRSSRTTTSNDETTTDPIDDFFGVSRPSSSTSRSTLGLTGTRDSRHDDVRAPTLVDAEADVESLPPPYEHSIEPPAYSQVSDQPTLAMYLFKFGFLFPLFWLAGALILFSPLQAPSDWEASKPEYERQELIESMRRTEVKWAKRCLVALLITTFMVAAIAITAVFVMRS</sequence>
<organism evidence="3 4">
    <name type="scientific">Pycnoporus cinnabarinus</name>
    <name type="common">Cinnabar-red polypore</name>
    <name type="synonym">Trametes cinnabarina</name>
    <dbReference type="NCBI Taxonomy" id="5643"/>
    <lineage>
        <taxon>Eukaryota</taxon>
        <taxon>Fungi</taxon>
        <taxon>Dikarya</taxon>
        <taxon>Basidiomycota</taxon>
        <taxon>Agaricomycotina</taxon>
        <taxon>Agaricomycetes</taxon>
        <taxon>Polyporales</taxon>
        <taxon>Polyporaceae</taxon>
        <taxon>Trametes</taxon>
    </lineage>
</organism>
<feature type="transmembrane region" description="Helical" evidence="2">
    <location>
        <begin position="127"/>
        <end position="150"/>
    </location>
</feature>
<reference evidence="3" key="1">
    <citation type="submission" date="2014-01" db="EMBL/GenBank/DDBJ databases">
        <title>The genome of the white-rot fungus Pycnoporus cinnabarinus: a basidiomycete model with a versatile arsenal for lignocellulosic biomass breakdown.</title>
        <authorList>
            <person name="Levasseur A."/>
            <person name="Lomascolo A."/>
            <person name="Ruiz-Duenas F.J."/>
            <person name="Uzan E."/>
            <person name="Piumi F."/>
            <person name="Kues U."/>
            <person name="Ram A.F.J."/>
            <person name="Murat C."/>
            <person name="Haon M."/>
            <person name="Benoit I."/>
            <person name="Arfi Y."/>
            <person name="Chevret D."/>
            <person name="Drula E."/>
            <person name="Kwon M.J."/>
            <person name="Gouret P."/>
            <person name="Lesage-Meessen L."/>
            <person name="Lombard V."/>
            <person name="Mariette J."/>
            <person name="Noirot C."/>
            <person name="Park J."/>
            <person name="Patyshakuliyeva A."/>
            <person name="Wieneger R.A.B."/>
            <person name="Wosten H.A.B."/>
            <person name="Martin F."/>
            <person name="Coutinho P.M."/>
            <person name="de Vries R."/>
            <person name="Martinez A.T."/>
            <person name="Klopp C."/>
            <person name="Pontarotti P."/>
            <person name="Henrissat B."/>
            <person name="Record E."/>
        </authorList>
    </citation>
    <scope>NUCLEOTIDE SEQUENCE [LARGE SCALE GENOMIC DNA]</scope>
    <source>
        <strain evidence="3">BRFM137</strain>
    </source>
</reference>
<protein>
    <recommendedName>
        <fullName evidence="5">Transmembrane protein</fullName>
    </recommendedName>
</protein>
<evidence type="ECO:0000313" key="4">
    <source>
        <dbReference type="Proteomes" id="UP000029665"/>
    </source>
</evidence>
<accession>A0A060SUD6</accession>